<evidence type="ECO:0000313" key="1">
    <source>
        <dbReference type="EMBL" id="AAU38627.1"/>
    </source>
</evidence>
<evidence type="ECO:0000313" key="2">
    <source>
        <dbReference type="Proteomes" id="UP000000607"/>
    </source>
</evidence>
<gene>
    <name evidence="1" type="ordered locus">MS2020</name>
</gene>
<dbReference type="HOGENOM" id="CLU_2991378_0_0_6"/>
<reference evidence="1 2" key="1">
    <citation type="journal article" date="2004" name="Nat. Biotechnol.">
        <title>The genome sequence of the capnophilic rumen bacterium Mannheimia succiniciproducens.</title>
        <authorList>
            <person name="Hong S.H."/>
            <person name="Kim J.S."/>
            <person name="Lee S.Y."/>
            <person name="In Y.H."/>
            <person name="Choi S.S."/>
            <person name="Rih J.-K."/>
            <person name="Kim C.H."/>
            <person name="Jeong H."/>
            <person name="Hur C.G."/>
            <person name="Kim J.J."/>
        </authorList>
    </citation>
    <scope>NUCLEOTIDE SEQUENCE [LARGE SCALE GENOMIC DNA]</scope>
    <source>
        <strain evidence="2">KCTC 0769BP / MBEL55E</strain>
    </source>
</reference>
<dbReference type="AlphaFoldDB" id="Q65QY3"/>
<accession>Q65QY3</accession>
<keyword evidence="2" id="KW-1185">Reference proteome</keyword>
<dbReference type="Proteomes" id="UP000000607">
    <property type="component" value="Chromosome"/>
</dbReference>
<dbReference type="EMBL" id="AE016827">
    <property type="protein sequence ID" value="AAU38627.1"/>
    <property type="molecule type" value="Genomic_DNA"/>
</dbReference>
<dbReference type="STRING" id="221988.MS2020"/>
<dbReference type="KEGG" id="msu:MS2020"/>
<proteinExistence type="predicted"/>
<organism evidence="1 2">
    <name type="scientific">Mannheimia succiniciproducens (strain KCTC 0769BP / MBEL55E)</name>
    <dbReference type="NCBI Taxonomy" id="221988"/>
    <lineage>
        <taxon>Bacteria</taxon>
        <taxon>Pseudomonadati</taxon>
        <taxon>Pseudomonadota</taxon>
        <taxon>Gammaproteobacteria</taxon>
        <taxon>Pasteurellales</taxon>
        <taxon>Pasteurellaceae</taxon>
        <taxon>Basfia</taxon>
    </lineage>
</organism>
<protein>
    <submittedName>
        <fullName evidence="1">Uncharacterized protein</fullName>
    </submittedName>
</protein>
<sequence>MAIFRKYGAFGIVWFSHLERIFIILIKEEDIFELIIKFLLNEIFKILTALLMKTAFN</sequence>
<name>Q65QY3_MANSM</name>